<evidence type="ECO:0000259" key="7">
    <source>
        <dbReference type="PROSITE" id="PS50850"/>
    </source>
</evidence>
<feature type="domain" description="Major facilitator superfamily (MFS) profile" evidence="7">
    <location>
        <begin position="27"/>
        <end position="398"/>
    </location>
</feature>
<evidence type="ECO:0000313" key="8">
    <source>
        <dbReference type="EMBL" id="GHH71214.1"/>
    </source>
</evidence>
<evidence type="ECO:0000313" key="9">
    <source>
        <dbReference type="Proteomes" id="UP000627369"/>
    </source>
</evidence>
<keyword evidence="5 6" id="KW-0472">Membrane</keyword>
<keyword evidence="4 6" id="KW-1133">Transmembrane helix</keyword>
<dbReference type="Pfam" id="PF07690">
    <property type="entry name" value="MFS_1"/>
    <property type="match status" value="1"/>
</dbReference>
<reference evidence="8" key="2">
    <citation type="submission" date="2020-09" db="EMBL/GenBank/DDBJ databases">
        <authorList>
            <person name="Sun Q."/>
            <person name="Zhou Y."/>
        </authorList>
    </citation>
    <scope>NUCLEOTIDE SEQUENCE</scope>
    <source>
        <strain evidence="8">CGMCC 4.7398</strain>
    </source>
</reference>
<accession>A0A919KSS1</accession>
<dbReference type="PANTHER" id="PTHR43124:SF4">
    <property type="entry name" value="SUGAR EFFLUX TRANSPORTER"/>
    <property type="match status" value="1"/>
</dbReference>
<reference evidence="8" key="1">
    <citation type="journal article" date="2014" name="Int. J. Syst. Evol. Microbiol.">
        <title>Complete genome sequence of Corynebacterium casei LMG S-19264T (=DSM 44701T), isolated from a smear-ripened cheese.</title>
        <authorList>
            <consortium name="US DOE Joint Genome Institute (JGI-PGF)"/>
            <person name="Walter F."/>
            <person name="Albersmeier A."/>
            <person name="Kalinowski J."/>
            <person name="Ruckert C."/>
        </authorList>
    </citation>
    <scope>NUCLEOTIDE SEQUENCE</scope>
    <source>
        <strain evidence="8">CGMCC 4.7398</strain>
    </source>
</reference>
<feature type="transmembrane region" description="Helical" evidence="6">
    <location>
        <begin position="121"/>
        <end position="144"/>
    </location>
</feature>
<dbReference type="RefSeq" id="WP_189669018.1">
    <property type="nucleotide sequence ID" value="NZ_BNAS01000002.1"/>
</dbReference>
<evidence type="ECO:0000256" key="6">
    <source>
        <dbReference type="SAM" id="Phobius"/>
    </source>
</evidence>
<dbReference type="InterPro" id="IPR011701">
    <property type="entry name" value="MFS"/>
</dbReference>
<feature type="transmembrane region" description="Helical" evidence="6">
    <location>
        <begin position="61"/>
        <end position="81"/>
    </location>
</feature>
<feature type="transmembrane region" description="Helical" evidence="6">
    <location>
        <begin position="222"/>
        <end position="248"/>
    </location>
</feature>
<dbReference type="InterPro" id="IPR036259">
    <property type="entry name" value="MFS_trans_sf"/>
</dbReference>
<dbReference type="PROSITE" id="PS50850">
    <property type="entry name" value="MFS"/>
    <property type="match status" value="1"/>
</dbReference>
<feature type="transmembrane region" description="Helical" evidence="6">
    <location>
        <begin position="347"/>
        <end position="369"/>
    </location>
</feature>
<dbReference type="PANTHER" id="PTHR43124">
    <property type="entry name" value="PURINE EFFLUX PUMP PBUE"/>
    <property type="match status" value="1"/>
</dbReference>
<sequence>MTATTPPAAAQSATQHSPVNQRRAVAALVALSVSAFTFVTAENLPGGLLTLIAPDLGRSTSEIGLLVTAYAAVVFLASLPLSRLTRRFPRRYVLAATTAVCAIGSLWSAFAIGYADLMAARMFTALGQALFWAAVAPAAASLFAPAVRGKMIARLTIGNSLGPVLGVPLGTWVGQQTSWRTAFLLFSVVSLAACVAMAVAMPDVTPEQGGTARGTDPSMRRFVVLMVVTALLVTGGFIMITFVTQFLLETAGFPDKYLSMLLLGQGAAGVAATVLIGQVLDRRPWHAVLASLGLLTGALMLLWALGHVPAIALVGLALFGVAFSAIPPALSFLCMQVAPGAVESASAISSSVFNLGIAGGAALGAWVVAADGVGTVPLFGAMFVLAALAVLAADLRAASPRATAREGAARVTRRRP</sequence>
<proteinExistence type="predicted"/>
<feature type="transmembrane region" description="Helical" evidence="6">
    <location>
        <begin position="151"/>
        <end position="173"/>
    </location>
</feature>
<evidence type="ECO:0000256" key="3">
    <source>
        <dbReference type="ARBA" id="ARBA00022692"/>
    </source>
</evidence>
<feature type="transmembrane region" description="Helical" evidence="6">
    <location>
        <begin position="260"/>
        <end position="280"/>
    </location>
</feature>
<feature type="transmembrane region" description="Helical" evidence="6">
    <location>
        <begin position="179"/>
        <end position="201"/>
    </location>
</feature>
<keyword evidence="3 6" id="KW-0812">Transmembrane</keyword>
<feature type="transmembrane region" description="Helical" evidence="6">
    <location>
        <begin position="375"/>
        <end position="395"/>
    </location>
</feature>
<dbReference type="SUPFAM" id="SSF103473">
    <property type="entry name" value="MFS general substrate transporter"/>
    <property type="match status" value="1"/>
</dbReference>
<dbReference type="EMBL" id="BNAS01000002">
    <property type="protein sequence ID" value="GHH71214.1"/>
    <property type="molecule type" value="Genomic_DNA"/>
</dbReference>
<evidence type="ECO:0000256" key="4">
    <source>
        <dbReference type="ARBA" id="ARBA00022989"/>
    </source>
</evidence>
<dbReference type="GO" id="GO:0022857">
    <property type="term" value="F:transmembrane transporter activity"/>
    <property type="evidence" value="ECO:0007669"/>
    <property type="project" value="InterPro"/>
</dbReference>
<dbReference type="Proteomes" id="UP000627369">
    <property type="component" value="Unassembled WGS sequence"/>
</dbReference>
<dbReference type="AlphaFoldDB" id="A0A919KSS1"/>
<evidence type="ECO:0000256" key="2">
    <source>
        <dbReference type="ARBA" id="ARBA00022475"/>
    </source>
</evidence>
<dbReference type="InterPro" id="IPR020846">
    <property type="entry name" value="MFS_dom"/>
</dbReference>
<name>A0A919KSS1_9MICO</name>
<dbReference type="InterPro" id="IPR050189">
    <property type="entry name" value="MFS_Efflux_Transporters"/>
</dbReference>
<feature type="transmembrane region" description="Helical" evidence="6">
    <location>
        <begin position="287"/>
        <end position="305"/>
    </location>
</feature>
<evidence type="ECO:0000256" key="5">
    <source>
        <dbReference type="ARBA" id="ARBA00023136"/>
    </source>
</evidence>
<comment type="caution">
    <text evidence="8">The sequence shown here is derived from an EMBL/GenBank/DDBJ whole genome shotgun (WGS) entry which is preliminary data.</text>
</comment>
<gene>
    <name evidence="8" type="ORF">GCM10017772_19240</name>
</gene>
<evidence type="ECO:0000256" key="1">
    <source>
        <dbReference type="ARBA" id="ARBA00004651"/>
    </source>
</evidence>
<dbReference type="GO" id="GO:0005886">
    <property type="term" value="C:plasma membrane"/>
    <property type="evidence" value="ECO:0007669"/>
    <property type="project" value="UniProtKB-SubCell"/>
</dbReference>
<dbReference type="CDD" id="cd17324">
    <property type="entry name" value="MFS_NepI_like"/>
    <property type="match status" value="1"/>
</dbReference>
<keyword evidence="2" id="KW-1003">Cell membrane</keyword>
<dbReference type="Gene3D" id="1.20.1250.20">
    <property type="entry name" value="MFS general substrate transporter like domains"/>
    <property type="match status" value="1"/>
</dbReference>
<organism evidence="8 9">
    <name type="scientific">Promicromonospora soli</name>
    <dbReference type="NCBI Taxonomy" id="2035533"/>
    <lineage>
        <taxon>Bacteria</taxon>
        <taxon>Bacillati</taxon>
        <taxon>Actinomycetota</taxon>
        <taxon>Actinomycetes</taxon>
        <taxon>Micrococcales</taxon>
        <taxon>Promicromonosporaceae</taxon>
        <taxon>Promicromonospora</taxon>
    </lineage>
</organism>
<feature type="transmembrane region" description="Helical" evidence="6">
    <location>
        <begin position="311"/>
        <end position="335"/>
    </location>
</feature>
<feature type="transmembrane region" description="Helical" evidence="6">
    <location>
        <begin position="93"/>
        <end position="115"/>
    </location>
</feature>
<keyword evidence="9" id="KW-1185">Reference proteome</keyword>
<protein>
    <submittedName>
        <fullName evidence="8">MFS transporter</fullName>
    </submittedName>
</protein>
<comment type="subcellular location">
    <subcellularLocation>
        <location evidence="1">Cell membrane</location>
        <topology evidence="1">Multi-pass membrane protein</topology>
    </subcellularLocation>
</comment>